<accession>A0AAD6SXU3</accession>
<evidence type="ECO:0000313" key="3">
    <source>
        <dbReference type="Proteomes" id="UP001218188"/>
    </source>
</evidence>
<feature type="compositionally biased region" description="Polar residues" evidence="1">
    <location>
        <begin position="156"/>
        <end position="165"/>
    </location>
</feature>
<name>A0AAD6SXU3_9AGAR</name>
<feature type="region of interest" description="Disordered" evidence="1">
    <location>
        <begin position="156"/>
        <end position="191"/>
    </location>
</feature>
<evidence type="ECO:0000313" key="2">
    <source>
        <dbReference type="EMBL" id="KAJ7035820.1"/>
    </source>
</evidence>
<reference evidence="2" key="1">
    <citation type="submission" date="2023-03" db="EMBL/GenBank/DDBJ databases">
        <title>Massive genome expansion in bonnet fungi (Mycena s.s.) driven by repeated elements and novel gene families across ecological guilds.</title>
        <authorList>
            <consortium name="Lawrence Berkeley National Laboratory"/>
            <person name="Harder C.B."/>
            <person name="Miyauchi S."/>
            <person name="Viragh M."/>
            <person name="Kuo A."/>
            <person name="Thoen E."/>
            <person name="Andreopoulos B."/>
            <person name="Lu D."/>
            <person name="Skrede I."/>
            <person name="Drula E."/>
            <person name="Henrissat B."/>
            <person name="Morin E."/>
            <person name="Kohler A."/>
            <person name="Barry K."/>
            <person name="LaButti K."/>
            <person name="Morin E."/>
            <person name="Salamov A."/>
            <person name="Lipzen A."/>
            <person name="Mereny Z."/>
            <person name="Hegedus B."/>
            <person name="Baldrian P."/>
            <person name="Stursova M."/>
            <person name="Weitz H."/>
            <person name="Taylor A."/>
            <person name="Grigoriev I.V."/>
            <person name="Nagy L.G."/>
            <person name="Martin F."/>
            <person name="Kauserud H."/>
        </authorList>
    </citation>
    <scope>NUCLEOTIDE SEQUENCE</scope>
    <source>
        <strain evidence="2">CBHHK200</strain>
    </source>
</reference>
<dbReference type="Proteomes" id="UP001218188">
    <property type="component" value="Unassembled WGS sequence"/>
</dbReference>
<comment type="caution">
    <text evidence="2">The sequence shown here is derived from an EMBL/GenBank/DDBJ whole genome shotgun (WGS) entry which is preliminary data.</text>
</comment>
<proteinExistence type="predicted"/>
<dbReference type="EMBL" id="JARJCM010000047">
    <property type="protein sequence ID" value="KAJ7035820.1"/>
    <property type="molecule type" value="Genomic_DNA"/>
</dbReference>
<evidence type="ECO:0000256" key="1">
    <source>
        <dbReference type="SAM" id="MobiDB-lite"/>
    </source>
</evidence>
<protein>
    <submittedName>
        <fullName evidence="2">Uncharacterized protein</fullName>
    </submittedName>
</protein>
<keyword evidence="3" id="KW-1185">Reference proteome</keyword>
<organism evidence="2 3">
    <name type="scientific">Mycena alexandri</name>
    <dbReference type="NCBI Taxonomy" id="1745969"/>
    <lineage>
        <taxon>Eukaryota</taxon>
        <taxon>Fungi</taxon>
        <taxon>Dikarya</taxon>
        <taxon>Basidiomycota</taxon>
        <taxon>Agaricomycotina</taxon>
        <taxon>Agaricomycetes</taxon>
        <taxon>Agaricomycetidae</taxon>
        <taxon>Agaricales</taxon>
        <taxon>Marasmiineae</taxon>
        <taxon>Mycenaceae</taxon>
        <taxon>Mycena</taxon>
    </lineage>
</organism>
<dbReference type="AlphaFoldDB" id="A0AAD6SXU3"/>
<gene>
    <name evidence="2" type="ORF">C8F04DRAFT_1340785</name>
</gene>
<sequence length="323" mass="37054">MEGERVPEGAVDVQKYGYKVLLRVLERLGRSGRNVVVARRKEVTAGSIRPQHRHGPARLPCIHAAPAAYLNSVLTHSLVLKPSEIMFDSGLKQFRTPIVAYSSQFPINSTTRFERYITILRLTFGEEDWLAGRNKNHTPLLPLISFLGPKAARWTQGRTVESGRNGTKRNRLGRRPSTSEWSEPPRTHTKSRSAGLIRFQFSFTTNPTFRRSSHALICIRYVSANWDLGLVDERWKAKVVEKVGLATEHKKYTHLYQWQHSEPAIAKSLGREGMNFLRNQESEETNIDQRVVQKWGNYEVGETLTSKVIRRRNLGRRWVAEID</sequence>